<comment type="caution">
    <text evidence="3">The sequence shown here is derived from an EMBL/GenBank/DDBJ whole genome shotgun (WGS) entry which is preliminary data.</text>
</comment>
<dbReference type="Pfam" id="PF00266">
    <property type="entry name" value="Aminotran_5"/>
    <property type="match status" value="1"/>
</dbReference>
<keyword evidence="1" id="KW-0663">Pyridoxal phosphate</keyword>
<accession>A0ABR0JM92</accession>
<feature type="domain" description="Aminotransferase class V" evidence="2">
    <location>
        <begin position="65"/>
        <end position="246"/>
    </location>
</feature>
<gene>
    <name evidence="3" type="ORF">LTR69_002420</name>
</gene>
<name>A0ABR0JM92_9EURO</name>
<protein>
    <recommendedName>
        <fullName evidence="2">Aminotransferase class V domain-containing protein</fullName>
    </recommendedName>
</protein>
<dbReference type="EMBL" id="JAVRRF010000003">
    <property type="protein sequence ID" value="KAK5067071.1"/>
    <property type="molecule type" value="Genomic_DNA"/>
</dbReference>
<dbReference type="InterPro" id="IPR000192">
    <property type="entry name" value="Aminotrans_V_dom"/>
</dbReference>
<evidence type="ECO:0000313" key="3">
    <source>
        <dbReference type="EMBL" id="KAK5067071.1"/>
    </source>
</evidence>
<keyword evidence="4" id="KW-1185">Reference proteome</keyword>
<dbReference type="SUPFAM" id="SSF53383">
    <property type="entry name" value="PLP-dependent transferases"/>
    <property type="match status" value="1"/>
</dbReference>
<dbReference type="InterPro" id="IPR015424">
    <property type="entry name" value="PyrdxlP-dep_Trfase"/>
</dbReference>
<dbReference type="PANTHER" id="PTHR43092:SF2">
    <property type="entry name" value="HERCYNYLCYSTEINE SULFOXIDE LYASE"/>
    <property type="match status" value="1"/>
</dbReference>
<sequence>MGTTTGDIKFGRAFGEKHFMFKPGYITGSYGAYPRQVRDALRSVQDEIQAAPDGFVRFVYPERLKVVRHLLADFLRADVDEVVIVPNATIGLNAVLRNLVFKPGDRVAYVKGIYGAIEKTVDYLAETTPVASVCIEFDLIADDDEKLLRCFRSTLDRYKNQVKVAIFDTVMSMPGLRMPFERLAQTCKDYGVLSVIDAAHGIGLIDLDLRSLEADFLVTNCHKWLFVPHTCAVLYVARRNQHLMRSSIPTSHGFQPLPDIVREKQYISAYEASESTNPFVYQFEYTGTIDNGPPLCVPSALEFRKTVCGGERHVRDYCQLLARDGEALAVKLFGTEALRISESKRVAFANVRLPLQFSSKVDDGTLSCIPIADAGLVLNLLLRRLRDDYDTFVNIAFVSGSLWARFSAMIYLELEDFEYGATALKALCTRVSEGDYRVSHDEAA</sequence>
<proteinExistence type="predicted"/>
<evidence type="ECO:0000259" key="2">
    <source>
        <dbReference type="Pfam" id="PF00266"/>
    </source>
</evidence>
<dbReference type="PANTHER" id="PTHR43092">
    <property type="entry name" value="L-CYSTEINE DESULFHYDRASE"/>
    <property type="match status" value="1"/>
</dbReference>
<organism evidence="3 4">
    <name type="scientific">Exophiala sideris</name>
    <dbReference type="NCBI Taxonomy" id="1016849"/>
    <lineage>
        <taxon>Eukaryota</taxon>
        <taxon>Fungi</taxon>
        <taxon>Dikarya</taxon>
        <taxon>Ascomycota</taxon>
        <taxon>Pezizomycotina</taxon>
        <taxon>Eurotiomycetes</taxon>
        <taxon>Chaetothyriomycetidae</taxon>
        <taxon>Chaetothyriales</taxon>
        <taxon>Herpotrichiellaceae</taxon>
        <taxon>Exophiala</taxon>
    </lineage>
</organism>
<evidence type="ECO:0000256" key="1">
    <source>
        <dbReference type="ARBA" id="ARBA00022898"/>
    </source>
</evidence>
<dbReference type="InterPro" id="IPR015421">
    <property type="entry name" value="PyrdxlP-dep_Trfase_major"/>
</dbReference>
<dbReference type="Gene3D" id="3.40.640.10">
    <property type="entry name" value="Type I PLP-dependent aspartate aminotransferase-like (Major domain)"/>
    <property type="match status" value="1"/>
</dbReference>
<evidence type="ECO:0000313" key="4">
    <source>
        <dbReference type="Proteomes" id="UP001345691"/>
    </source>
</evidence>
<reference evidence="3 4" key="1">
    <citation type="submission" date="2023-08" db="EMBL/GenBank/DDBJ databases">
        <title>Black Yeasts Isolated from many extreme environments.</title>
        <authorList>
            <person name="Coleine C."/>
            <person name="Stajich J.E."/>
            <person name="Selbmann L."/>
        </authorList>
    </citation>
    <scope>NUCLEOTIDE SEQUENCE [LARGE SCALE GENOMIC DNA]</scope>
    <source>
        <strain evidence="3 4">CCFEE 6328</strain>
    </source>
</reference>
<dbReference type="Proteomes" id="UP001345691">
    <property type="component" value="Unassembled WGS sequence"/>
</dbReference>